<proteinExistence type="predicted"/>
<comment type="caution">
    <text evidence="1">The sequence shown here is derived from an EMBL/GenBank/DDBJ whole genome shotgun (WGS) entry which is preliminary data.</text>
</comment>
<name>A0ABD0KNN1_9CAEN</name>
<gene>
    <name evidence="1" type="ORF">BaRGS_00020028</name>
</gene>
<dbReference type="EMBL" id="JACVVK020000147">
    <property type="protein sequence ID" value="KAK7488731.1"/>
    <property type="molecule type" value="Genomic_DNA"/>
</dbReference>
<keyword evidence="2" id="KW-1185">Reference proteome</keyword>
<dbReference type="Proteomes" id="UP001519460">
    <property type="component" value="Unassembled WGS sequence"/>
</dbReference>
<evidence type="ECO:0000313" key="1">
    <source>
        <dbReference type="EMBL" id="KAK7488731.1"/>
    </source>
</evidence>
<evidence type="ECO:0000313" key="2">
    <source>
        <dbReference type="Proteomes" id="UP001519460"/>
    </source>
</evidence>
<organism evidence="1 2">
    <name type="scientific">Batillaria attramentaria</name>
    <dbReference type="NCBI Taxonomy" id="370345"/>
    <lineage>
        <taxon>Eukaryota</taxon>
        <taxon>Metazoa</taxon>
        <taxon>Spiralia</taxon>
        <taxon>Lophotrochozoa</taxon>
        <taxon>Mollusca</taxon>
        <taxon>Gastropoda</taxon>
        <taxon>Caenogastropoda</taxon>
        <taxon>Sorbeoconcha</taxon>
        <taxon>Cerithioidea</taxon>
        <taxon>Batillariidae</taxon>
        <taxon>Batillaria</taxon>
    </lineage>
</organism>
<sequence>TDLSPDGAGEGTSLLISSSTVDPQACRVVGPLTYILCNDAPLCQRGVNGLGTRHPRTVLEDSTLAELAKRWCLQVSICKLV</sequence>
<protein>
    <submittedName>
        <fullName evidence="1">Uncharacterized protein</fullName>
    </submittedName>
</protein>
<dbReference type="AlphaFoldDB" id="A0ABD0KNN1"/>
<feature type="non-terminal residue" evidence="1">
    <location>
        <position position="1"/>
    </location>
</feature>
<accession>A0ABD0KNN1</accession>
<reference evidence="1 2" key="1">
    <citation type="journal article" date="2023" name="Sci. Data">
        <title>Genome assembly of the Korean intertidal mud-creeper Batillaria attramentaria.</title>
        <authorList>
            <person name="Patra A.K."/>
            <person name="Ho P.T."/>
            <person name="Jun S."/>
            <person name="Lee S.J."/>
            <person name="Kim Y."/>
            <person name="Won Y.J."/>
        </authorList>
    </citation>
    <scope>NUCLEOTIDE SEQUENCE [LARGE SCALE GENOMIC DNA]</scope>
    <source>
        <strain evidence="1">Wonlab-2016</strain>
    </source>
</reference>